<protein>
    <submittedName>
        <fullName evidence="4 5">Transcriptional regulator</fullName>
    </submittedName>
</protein>
<dbReference type="WBParaSite" id="ASIM_0000973201-mRNA-1">
    <property type="protein sequence ID" value="ASIM_0000973201-mRNA-1"/>
    <property type="gene ID" value="ASIM_0000973201"/>
</dbReference>
<organism evidence="4">
    <name type="scientific">Anisakis simplex</name>
    <name type="common">Herring worm</name>
    <dbReference type="NCBI Taxonomy" id="6269"/>
    <lineage>
        <taxon>Eukaryota</taxon>
        <taxon>Metazoa</taxon>
        <taxon>Ecdysozoa</taxon>
        <taxon>Nematoda</taxon>
        <taxon>Chromadorea</taxon>
        <taxon>Rhabditida</taxon>
        <taxon>Spirurina</taxon>
        <taxon>Ascaridomorpha</taxon>
        <taxon>Ascaridoidea</taxon>
        <taxon>Anisakidae</taxon>
        <taxon>Anisakis</taxon>
        <taxon>Anisakis simplex complex</taxon>
    </lineage>
</organism>
<evidence type="ECO:0000313" key="2">
    <source>
        <dbReference type="EMBL" id="VDK39564.1"/>
    </source>
</evidence>
<evidence type="ECO:0000313" key="3">
    <source>
        <dbReference type="Proteomes" id="UP000267096"/>
    </source>
</evidence>
<evidence type="ECO:0000313" key="4">
    <source>
        <dbReference type="WBParaSite" id="ASIM_0000846701-mRNA-1"/>
    </source>
</evidence>
<dbReference type="WBParaSite" id="ASIM_0000846701-mRNA-1">
    <property type="protein sequence ID" value="ASIM_0000846701-mRNA-1"/>
    <property type="gene ID" value="ASIM_0000846701"/>
</dbReference>
<dbReference type="AlphaFoldDB" id="A0A0M3JLD6"/>
<dbReference type="EMBL" id="UYRR01021660">
    <property type="protein sequence ID" value="VDK31099.1"/>
    <property type="molecule type" value="Genomic_DNA"/>
</dbReference>
<accession>A0A0M3JLD6</accession>
<keyword evidence="3" id="KW-1185">Reference proteome</keyword>
<evidence type="ECO:0000313" key="5">
    <source>
        <dbReference type="WBParaSite" id="ASIM_0000973201-mRNA-1"/>
    </source>
</evidence>
<evidence type="ECO:0000313" key="1">
    <source>
        <dbReference type="EMBL" id="VDK31099.1"/>
    </source>
</evidence>
<proteinExistence type="predicted"/>
<name>A0A0M3JLD6_ANISI</name>
<dbReference type="EMBL" id="UYRR01028991">
    <property type="protein sequence ID" value="VDK39564.1"/>
    <property type="molecule type" value="Genomic_DNA"/>
</dbReference>
<dbReference type="Proteomes" id="UP000267096">
    <property type="component" value="Unassembled WGS sequence"/>
</dbReference>
<reference evidence="4 5" key="1">
    <citation type="submission" date="2017-02" db="UniProtKB">
        <authorList>
            <consortium name="WormBaseParasite"/>
        </authorList>
    </citation>
    <scope>IDENTIFICATION</scope>
</reference>
<sequence>MDHAKELLHSHDRLIDEPAVLLRKPDTALPPSTRGRVL</sequence>
<reference evidence="1 3" key="2">
    <citation type="submission" date="2018-11" db="EMBL/GenBank/DDBJ databases">
        <authorList>
            <consortium name="Pathogen Informatics"/>
        </authorList>
    </citation>
    <scope>NUCLEOTIDE SEQUENCE [LARGE SCALE GENOMIC DNA]</scope>
</reference>
<gene>
    <name evidence="1" type="ORF">ASIM_LOCUS8215</name>
    <name evidence="2" type="ORF">ASIM_LOCUS9459</name>
</gene>